<sequence>MPHKHNRHPTRSIKEFSLVTVCIATVTDYKISEKSHQIFLSNVKTLSSPGLILIIETVAPLQKLDADSKSNWVDESRF</sequence>
<dbReference type="Proteomes" id="UP000002051">
    <property type="component" value="Chromosome 3"/>
</dbReference>
<evidence type="ECO:0000313" key="1">
    <source>
        <dbReference type="EMBL" id="KEH35725.1"/>
    </source>
</evidence>
<proteinExistence type="predicted"/>
<reference evidence="1 3" key="2">
    <citation type="journal article" date="2014" name="BMC Genomics">
        <title>An improved genome release (version Mt4.0) for the model legume Medicago truncatula.</title>
        <authorList>
            <person name="Tang H."/>
            <person name="Krishnakumar V."/>
            <person name="Bidwell S."/>
            <person name="Rosen B."/>
            <person name="Chan A."/>
            <person name="Zhou S."/>
            <person name="Gentzbittel L."/>
            <person name="Childs K.L."/>
            <person name="Yandell M."/>
            <person name="Gundlach H."/>
            <person name="Mayer K.F."/>
            <person name="Schwartz D.C."/>
            <person name="Town C.D."/>
        </authorList>
    </citation>
    <scope>GENOME REANNOTATION</scope>
    <source>
        <strain evidence="1">A17</strain>
        <strain evidence="2 3">cv. Jemalong A17</strain>
    </source>
</reference>
<protein>
    <submittedName>
        <fullName evidence="1 2">Uncharacterized protein</fullName>
    </submittedName>
</protein>
<dbReference type="HOGENOM" id="CLU_2625676_0_0_1"/>
<gene>
    <name evidence="1" type="ordered locus">MTR_3g100055</name>
</gene>
<organism evidence="1 3">
    <name type="scientific">Medicago truncatula</name>
    <name type="common">Barrel medic</name>
    <name type="synonym">Medicago tribuloides</name>
    <dbReference type="NCBI Taxonomy" id="3880"/>
    <lineage>
        <taxon>Eukaryota</taxon>
        <taxon>Viridiplantae</taxon>
        <taxon>Streptophyta</taxon>
        <taxon>Embryophyta</taxon>
        <taxon>Tracheophyta</taxon>
        <taxon>Spermatophyta</taxon>
        <taxon>Magnoliopsida</taxon>
        <taxon>eudicotyledons</taxon>
        <taxon>Gunneridae</taxon>
        <taxon>Pentapetalae</taxon>
        <taxon>rosids</taxon>
        <taxon>fabids</taxon>
        <taxon>Fabales</taxon>
        <taxon>Fabaceae</taxon>
        <taxon>Papilionoideae</taxon>
        <taxon>50 kb inversion clade</taxon>
        <taxon>NPAAA clade</taxon>
        <taxon>Hologalegina</taxon>
        <taxon>IRL clade</taxon>
        <taxon>Trifolieae</taxon>
        <taxon>Medicago</taxon>
    </lineage>
</organism>
<dbReference type="EMBL" id="CM001219">
    <property type="protein sequence ID" value="KEH35725.1"/>
    <property type="molecule type" value="Genomic_DNA"/>
</dbReference>
<reference evidence="1 3" key="1">
    <citation type="journal article" date="2011" name="Nature">
        <title>The Medicago genome provides insight into the evolution of rhizobial symbioses.</title>
        <authorList>
            <person name="Young N.D."/>
            <person name="Debelle F."/>
            <person name="Oldroyd G.E."/>
            <person name="Geurts R."/>
            <person name="Cannon S.B."/>
            <person name="Udvardi M.K."/>
            <person name="Benedito V.A."/>
            <person name="Mayer K.F."/>
            <person name="Gouzy J."/>
            <person name="Schoof H."/>
            <person name="Van de Peer Y."/>
            <person name="Proost S."/>
            <person name="Cook D.R."/>
            <person name="Meyers B.C."/>
            <person name="Spannagl M."/>
            <person name="Cheung F."/>
            <person name="De Mita S."/>
            <person name="Krishnakumar V."/>
            <person name="Gundlach H."/>
            <person name="Zhou S."/>
            <person name="Mudge J."/>
            <person name="Bharti A.K."/>
            <person name="Murray J.D."/>
            <person name="Naoumkina M.A."/>
            <person name="Rosen B."/>
            <person name="Silverstein K.A."/>
            <person name="Tang H."/>
            <person name="Rombauts S."/>
            <person name="Zhao P.X."/>
            <person name="Zhou P."/>
            <person name="Barbe V."/>
            <person name="Bardou P."/>
            <person name="Bechner M."/>
            <person name="Bellec A."/>
            <person name="Berger A."/>
            <person name="Berges H."/>
            <person name="Bidwell S."/>
            <person name="Bisseling T."/>
            <person name="Choisne N."/>
            <person name="Couloux A."/>
            <person name="Denny R."/>
            <person name="Deshpande S."/>
            <person name="Dai X."/>
            <person name="Doyle J.J."/>
            <person name="Dudez A.M."/>
            <person name="Farmer A.D."/>
            <person name="Fouteau S."/>
            <person name="Franken C."/>
            <person name="Gibelin C."/>
            <person name="Gish J."/>
            <person name="Goldstein S."/>
            <person name="Gonzalez A.J."/>
            <person name="Green P.J."/>
            <person name="Hallab A."/>
            <person name="Hartog M."/>
            <person name="Hua A."/>
            <person name="Humphray S.J."/>
            <person name="Jeong D.H."/>
            <person name="Jing Y."/>
            <person name="Jocker A."/>
            <person name="Kenton S.M."/>
            <person name="Kim D.J."/>
            <person name="Klee K."/>
            <person name="Lai H."/>
            <person name="Lang C."/>
            <person name="Lin S."/>
            <person name="Macmil S.L."/>
            <person name="Magdelenat G."/>
            <person name="Matthews L."/>
            <person name="McCorrison J."/>
            <person name="Monaghan E.L."/>
            <person name="Mun J.H."/>
            <person name="Najar F.Z."/>
            <person name="Nicholson C."/>
            <person name="Noirot C."/>
            <person name="O'Bleness M."/>
            <person name="Paule C.R."/>
            <person name="Poulain J."/>
            <person name="Prion F."/>
            <person name="Qin B."/>
            <person name="Qu C."/>
            <person name="Retzel E.F."/>
            <person name="Riddle C."/>
            <person name="Sallet E."/>
            <person name="Samain S."/>
            <person name="Samson N."/>
            <person name="Sanders I."/>
            <person name="Saurat O."/>
            <person name="Scarpelli C."/>
            <person name="Schiex T."/>
            <person name="Segurens B."/>
            <person name="Severin A.J."/>
            <person name="Sherrier D.J."/>
            <person name="Shi R."/>
            <person name="Sims S."/>
            <person name="Singer S.R."/>
            <person name="Sinharoy S."/>
            <person name="Sterck L."/>
            <person name="Viollet A."/>
            <person name="Wang B.B."/>
            <person name="Wang K."/>
            <person name="Wang M."/>
            <person name="Wang X."/>
            <person name="Warfsmann J."/>
            <person name="Weissenbach J."/>
            <person name="White D.D."/>
            <person name="White J.D."/>
            <person name="Wiley G.B."/>
            <person name="Wincker P."/>
            <person name="Xing Y."/>
            <person name="Yang L."/>
            <person name="Yao Z."/>
            <person name="Ying F."/>
            <person name="Zhai J."/>
            <person name="Zhou L."/>
            <person name="Zuber A."/>
            <person name="Denarie J."/>
            <person name="Dixon R.A."/>
            <person name="May G.D."/>
            <person name="Schwartz D.C."/>
            <person name="Rogers J."/>
            <person name="Quetier F."/>
            <person name="Town C.D."/>
            <person name="Roe B.A."/>
        </authorList>
    </citation>
    <scope>NUCLEOTIDE SEQUENCE [LARGE SCALE GENOMIC DNA]</scope>
    <source>
        <strain evidence="1">A17</strain>
        <strain evidence="2 3">cv. Jemalong A17</strain>
    </source>
</reference>
<dbReference type="EnsemblPlants" id="KEH35725">
    <property type="protein sequence ID" value="KEH35725"/>
    <property type="gene ID" value="MTR_3g100055"/>
</dbReference>
<reference evidence="2" key="3">
    <citation type="submission" date="2015-04" db="UniProtKB">
        <authorList>
            <consortium name="EnsemblPlants"/>
        </authorList>
    </citation>
    <scope>IDENTIFICATION</scope>
    <source>
        <strain evidence="2">cv. Jemalong A17</strain>
    </source>
</reference>
<dbReference type="AlphaFoldDB" id="A0A072VC29"/>
<evidence type="ECO:0000313" key="3">
    <source>
        <dbReference type="Proteomes" id="UP000002051"/>
    </source>
</evidence>
<accession>A0A072VC29</accession>
<name>A0A072VC29_MEDTR</name>
<evidence type="ECO:0000313" key="2">
    <source>
        <dbReference type="EnsemblPlants" id="KEH35725"/>
    </source>
</evidence>
<keyword evidence="3" id="KW-1185">Reference proteome</keyword>